<dbReference type="InterPro" id="IPR009571">
    <property type="entry name" value="SUR7/Rim9-like_fungi"/>
</dbReference>
<accession>A0A0B4FKA3</accession>
<dbReference type="PANTHER" id="PTHR28019">
    <property type="entry name" value="CELL MEMBRANE PROTEIN YLR413W-RELATED"/>
    <property type="match status" value="1"/>
</dbReference>
<name>A0A0B4FKA3_METAF</name>
<dbReference type="HOGENOM" id="CLU_064532_0_0_1"/>
<feature type="non-terminal residue" evidence="2">
    <location>
        <position position="1"/>
    </location>
</feature>
<dbReference type="GO" id="GO:0031505">
    <property type="term" value="P:fungal-type cell wall organization"/>
    <property type="evidence" value="ECO:0007669"/>
    <property type="project" value="TreeGrafter"/>
</dbReference>
<dbReference type="GO" id="GO:0005886">
    <property type="term" value="C:plasma membrane"/>
    <property type="evidence" value="ECO:0007669"/>
    <property type="project" value="InterPro"/>
</dbReference>
<feature type="transmembrane region" description="Helical" evidence="1">
    <location>
        <begin position="7"/>
        <end position="30"/>
    </location>
</feature>
<dbReference type="AlphaFoldDB" id="A0A0B4FKA3"/>
<comment type="caution">
    <text evidence="2">The sequence shown here is derived from an EMBL/GenBank/DDBJ whole genome shotgun (WGS) entry which is preliminary data.</text>
</comment>
<dbReference type="VEuPathDB" id="FungiDB:MAN_00467"/>
<dbReference type="Pfam" id="PF06687">
    <property type="entry name" value="SUR7"/>
    <property type="match status" value="1"/>
</dbReference>
<organism evidence="2 3">
    <name type="scientific">Metarhizium anisopliae (strain ARSEF 549)</name>
    <dbReference type="NCBI Taxonomy" id="3151832"/>
    <lineage>
        <taxon>Eukaryota</taxon>
        <taxon>Fungi</taxon>
        <taxon>Dikarya</taxon>
        <taxon>Ascomycota</taxon>
        <taxon>Pezizomycotina</taxon>
        <taxon>Sordariomycetes</taxon>
        <taxon>Hypocreomycetidae</taxon>
        <taxon>Hypocreales</taxon>
        <taxon>Clavicipitaceae</taxon>
        <taxon>Metarhizium</taxon>
    </lineage>
</organism>
<reference evidence="2 3" key="1">
    <citation type="journal article" date="2014" name="Proc. Natl. Acad. Sci. U.S.A.">
        <title>Trajectory and genomic determinants of fungal-pathogen speciation and host adaptation.</title>
        <authorList>
            <person name="Hu X."/>
            <person name="Xiao G."/>
            <person name="Zheng P."/>
            <person name="Shang Y."/>
            <person name="Su Y."/>
            <person name="Zhang X."/>
            <person name="Liu X."/>
            <person name="Zhan S."/>
            <person name="St Leger R.J."/>
            <person name="Wang C."/>
        </authorList>
    </citation>
    <scope>NUCLEOTIDE SEQUENCE [LARGE SCALE GENOMIC DNA]</scope>
    <source>
        <strain evidence="2 3">ARSEF 549</strain>
    </source>
</reference>
<keyword evidence="1" id="KW-0812">Transmembrane</keyword>
<feature type="transmembrane region" description="Helical" evidence="1">
    <location>
        <begin position="298"/>
        <end position="318"/>
    </location>
</feature>
<proteinExistence type="predicted"/>
<keyword evidence="1" id="KW-1133">Transmembrane helix</keyword>
<keyword evidence="1" id="KW-0472">Membrane</keyword>
<dbReference type="Proteomes" id="UP000031186">
    <property type="component" value="Unassembled WGS sequence"/>
</dbReference>
<feature type="transmembrane region" description="Helical" evidence="1">
    <location>
        <begin position="253"/>
        <end position="278"/>
    </location>
</feature>
<dbReference type="PANTHER" id="PTHR28019:SF7">
    <property type="entry name" value="SUR7 PROTEIN"/>
    <property type="match status" value="1"/>
</dbReference>
<evidence type="ECO:0000256" key="1">
    <source>
        <dbReference type="SAM" id="Phobius"/>
    </source>
</evidence>
<dbReference type="EMBL" id="AZNF01000001">
    <property type="protein sequence ID" value="KID70868.1"/>
    <property type="molecule type" value="Genomic_DNA"/>
</dbReference>
<dbReference type="GO" id="GO:0051285">
    <property type="term" value="C:cell cortex of cell tip"/>
    <property type="evidence" value="ECO:0007669"/>
    <property type="project" value="TreeGrafter"/>
</dbReference>
<feature type="transmembrane region" description="Helical" evidence="1">
    <location>
        <begin position="215"/>
        <end position="241"/>
    </location>
</feature>
<dbReference type="OrthoDB" id="4159154at2759"/>
<evidence type="ECO:0000313" key="2">
    <source>
        <dbReference type="EMBL" id="KID70868.1"/>
    </source>
</evidence>
<keyword evidence="3" id="KW-1185">Reference proteome</keyword>
<dbReference type="InterPro" id="IPR052413">
    <property type="entry name" value="SUR7_domain"/>
</dbReference>
<evidence type="ECO:0000313" key="3">
    <source>
        <dbReference type="Proteomes" id="UP000031186"/>
    </source>
</evidence>
<protein>
    <submittedName>
        <fullName evidence="2">SUR7 protein</fullName>
    </submittedName>
</protein>
<sequence>MKPAVGRFFILLPVILAVISFILSMLALYAGRQPGFMEDYAFVRLNTSMVGHNLFDKGKKDDKSGDKKGGGGILGGILGGIVPDVEIPGANVLGDAKDWVGDKTDGVKGKLNDITGAIADEIAKKIGIKQWYSLHIMDSCEGYFQPNATAPGAALNVTNCTSSSPSPDREMHIDRLNLTDLLDKELRVGPAKLNLADIKWPKGIQDTLDVLNNALLGLLIMYSLGIGCCAASALGGLAAFFKPDMRILALVNFTVGGLAFLSIIIASIIVTVATNTGVEAVNKIGNPVGLYASRGEKFYNLSWVTTGFMGFVTLFWMVRFCMVRRQRRLMTEKPWS</sequence>
<gene>
    <name evidence="2" type="ORF">MAN_00467</name>
</gene>